<dbReference type="RefSeq" id="WP_015180982.1">
    <property type="nucleotide sequence ID" value="NC_019738.1"/>
</dbReference>
<dbReference type="AlphaFoldDB" id="K9WBB4"/>
<dbReference type="KEGG" id="mic:Mic7113_0923"/>
<dbReference type="OrthoDB" id="9832420at2"/>
<protein>
    <submittedName>
        <fullName evidence="1">Uncharacterized protein</fullName>
    </submittedName>
</protein>
<dbReference type="eggNOG" id="ENOG5033U4Q">
    <property type="taxonomic scope" value="Bacteria"/>
</dbReference>
<dbReference type="Proteomes" id="UP000010471">
    <property type="component" value="Chromosome"/>
</dbReference>
<dbReference type="EMBL" id="CP003630">
    <property type="protein sequence ID" value="AFZ16822.1"/>
    <property type="molecule type" value="Genomic_DNA"/>
</dbReference>
<evidence type="ECO:0000313" key="2">
    <source>
        <dbReference type="Proteomes" id="UP000010471"/>
    </source>
</evidence>
<accession>K9WBB4</accession>
<name>K9WBB4_9CYAN</name>
<keyword evidence="2" id="KW-1185">Reference proteome</keyword>
<gene>
    <name evidence="1" type="ORF">Mic7113_0923</name>
</gene>
<organism evidence="1 2">
    <name type="scientific">Allocoleopsis franciscana PCC 7113</name>
    <dbReference type="NCBI Taxonomy" id="1173027"/>
    <lineage>
        <taxon>Bacteria</taxon>
        <taxon>Bacillati</taxon>
        <taxon>Cyanobacteriota</taxon>
        <taxon>Cyanophyceae</taxon>
        <taxon>Coleofasciculales</taxon>
        <taxon>Coleofasciculaceae</taxon>
        <taxon>Allocoleopsis</taxon>
        <taxon>Allocoleopsis franciscana</taxon>
    </lineage>
</organism>
<evidence type="ECO:0000313" key="1">
    <source>
        <dbReference type="EMBL" id="AFZ16822.1"/>
    </source>
</evidence>
<sequence length="221" mass="24964">MSTQATNISPQEGSEFISTVVTAIINRNQSALNPLLKQVIYLIPAQQPESLRGKIASDLLLQITQELEKSLGCSNHPTIAWFLVYVGLGSSPPEAIQAVQMILDQGFKPFEDFFVDTQGIHFYDNGATPEKFERIPERLSEFTQMTVRVDILEVNRLMNRFNLSEPEARKTLLNLKILEQKMKIPLEQLLSVLDYNDELLQQVIQCDLTGSENNPGLGFPW</sequence>
<reference evidence="1 2" key="1">
    <citation type="submission" date="2012-06" db="EMBL/GenBank/DDBJ databases">
        <title>Finished chromosome of genome of Microcoleus sp. PCC 7113.</title>
        <authorList>
            <consortium name="US DOE Joint Genome Institute"/>
            <person name="Gugger M."/>
            <person name="Coursin T."/>
            <person name="Rippka R."/>
            <person name="Tandeau De Marsac N."/>
            <person name="Huntemann M."/>
            <person name="Wei C.-L."/>
            <person name="Han J."/>
            <person name="Detter J.C."/>
            <person name="Han C."/>
            <person name="Tapia R."/>
            <person name="Chen A."/>
            <person name="Kyrpides N."/>
            <person name="Mavromatis K."/>
            <person name="Markowitz V."/>
            <person name="Szeto E."/>
            <person name="Ivanova N."/>
            <person name="Pagani I."/>
            <person name="Pati A."/>
            <person name="Goodwin L."/>
            <person name="Nordberg H.P."/>
            <person name="Cantor M.N."/>
            <person name="Hua S.X."/>
            <person name="Woyke T."/>
            <person name="Kerfeld C.A."/>
        </authorList>
    </citation>
    <scope>NUCLEOTIDE SEQUENCE [LARGE SCALE GENOMIC DNA]</scope>
    <source>
        <strain evidence="1 2">PCC 7113</strain>
    </source>
</reference>
<proteinExistence type="predicted"/>
<dbReference type="HOGENOM" id="CLU_1249433_0_0_3"/>
<dbReference type="STRING" id="1173027.Mic7113_0923"/>